<keyword evidence="2" id="KW-1185">Reference proteome</keyword>
<protein>
    <submittedName>
        <fullName evidence="1">Uncharacterized protein</fullName>
    </submittedName>
</protein>
<gene>
    <name evidence="1" type="ORF">GCM10022255_083910</name>
</gene>
<name>A0ABP8DMG4_9ACTN</name>
<dbReference type="EMBL" id="BAABAT010000035">
    <property type="protein sequence ID" value="GAA4259412.1"/>
    <property type="molecule type" value="Genomic_DNA"/>
</dbReference>
<dbReference type="Proteomes" id="UP001500620">
    <property type="component" value="Unassembled WGS sequence"/>
</dbReference>
<comment type="caution">
    <text evidence="1">The sequence shown here is derived from an EMBL/GenBank/DDBJ whole genome shotgun (WGS) entry which is preliminary data.</text>
</comment>
<evidence type="ECO:0000313" key="1">
    <source>
        <dbReference type="EMBL" id="GAA4259412.1"/>
    </source>
</evidence>
<sequence>MSDQRGHGEMTRRVAENLYTMHDTINGLTREAFAERLDRAQAAADGPTSLLPWWLVPFAQADHSLALPLFRSVGENAEAIVEHIMTELELARAAHQDGRADDEIAHLGAALHTIEDGYGGHVWRDQRADHGNPLAEVEAINTYDPTLLVNLPRSLDDWVLTANTHDISADHHERDDDGNVTLKNVDLAAIEAGTAVLNAYLGQRESPHMTEQLAGMVRPLYELSQDARVNWFPTPQWLTEDGQRAAGLGQQPAPTTEACEAPPEQPVTVDSACWGPLACVPEPVNDASAVLDSACWGPLACVPEPVNDVSAVLDSACWGPAACMPEPAVVEPPAPAPICPIDAPPAPF</sequence>
<reference evidence="2" key="1">
    <citation type="journal article" date="2019" name="Int. J. Syst. Evol. Microbiol.">
        <title>The Global Catalogue of Microorganisms (GCM) 10K type strain sequencing project: providing services to taxonomists for standard genome sequencing and annotation.</title>
        <authorList>
            <consortium name="The Broad Institute Genomics Platform"/>
            <consortium name="The Broad Institute Genome Sequencing Center for Infectious Disease"/>
            <person name="Wu L."/>
            <person name="Ma J."/>
        </authorList>
    </citation>
    <scope>NUCLEOTIDE SEQUENCE [LARGE SCALE GENOMIC DNA]</scope>
    <source>
        <strain evidence="2">JCM 17441</strain>
    </source>
</reference>
<accession>A0ABP8DMG4</accession>
<organism evidence="1 2">
    <name type="scientific">Dactylosporangium darangshiense</name>
    <dbReference type="NCBI Taxonomy" id="579108"/>
    <lineage>
        <taxon>Bacteria</taxon>
        <taxon>Bacillati</taxon>
        <taxon>Actinomycetota</taxon>
        <taxon>Actinomycetes</taxon>
        <taxon>Micromonosporales</taxon>
        <taxon>Micromonosporaceae</taxon>
        <taxon>Dactylosporangium</taxon>
    </lineage>
</organism>
<proteinExistence type="predicted"/>
<evidence type="ECO:0000313" key="2">
    <source>
        <dbReference type="Proteomes" id="UP001500620"/>
    </source>
</evidence>